<dbReference type="Proteomes" id="UP000039046">
    <property type="component" value="Unassembled WGS sequence"/>
</dbReference>
<dbReference type="SMART" id="SM00591">
    <property type="entry name" value="RWD"/>
    <property type="match status" value="1"/>
</dbReference>
<evidence type="ECO:0000256" key="1">
    <source>
        <dbReference type="SAM" id="MobiDB-lite"/>
    </source>
</evidence>
<feature type="compositionally biased region" description="Basic and acidic residues" evidence="1">
    <location>
        <begin position="168"/>
        <end position="192"/>
    </location>
</feature>
<dbReference type="Gene3D" id="3.10.110.10">
    <property type="entry name" value="Ubiquitin Conjugating Enzyme"/>
    <property type="match status" value="1"/>
</dbReference>
<keyword evidence="4" id="KW-1185">Reference proteome</keyword>
<dbReference type="InterPro" id="IPR016135">
    <property type="entry name" value="UBQ-conjugating_enzyme/RWD"/>
</dbReference>
<sequence>MGREDQVEEREVLDSIFPEEITDISETEFRITVALDLPDAKEDDEPPKFILAVKYPENYPDEAPQLEIQNPANAAPHPYFSVADDRELLLEGIDETIQENLGMAMIFTIVSALKDSAEQIIQDRKDAEAKEQEERALAAEREENKKFQGTLVTAETFVKWREGFMQEMEEKKQKEEEERLAEQKKNKIKEPTRLTGKQLWERGLAGKGDEEDDEDVPTEGIEKLAVEA</sequence>
<dbReference type="SUPFAM" id="SSF54495">
    <property type="entry name" value="UBC-like"/>
    <property type="match status" value="1"/>
</dbReference>
<reference evidence="3 4" key="1">
    <citation type="journal article" date="2015" name="Genome Announc.">
        <title>Draft Genome Sequence and Gene Annotation of the Entomopathogenic Fungus Verticillium hemipterigenum.</title>
        <authorList>
            <person name="Horn F."/>
            <person name="Habel A."/>
            <person name="Scharf D.H."/>
            <person name="Dworschak J."/>
            <person name="Brakhage A.A."/>
            <person name="Guthke R."/>
            <person name="Hertweck C."/>
            <person name="Linde J."/>
        </authorList>
    </citation>
    <scope>NUCLEOTIDE SEQUENCE [LARGE SCALE GENOMIC DNA]</scope>
</reference>
<name>A0A0A1T7F8_9HYPO</name>
<accession>A0A0A1T7F8</accession>
<proteinExistence type="predicted"/>
<dbReference type="InterPro" id="IPR040213">
    <property type="entry name" value="GIR2-like"/>
</dbReference>
<dbReference type="AlphaFoldDB" id="A0A0A1T7F8"/>
<dbReference type="EMBL" id="CDHN01000003">
    <property type="protein sequence ID" value="CEJ90719.1"/>
    <property type="molecule type" value="Genomic_DNA"/>
</dbReference>
<dbReference type="Pfam" id="PF05773">
    <property type="entry name" value="RWD"/>
    <property type="match status" value="1"/>
</dbReference>
<gene>
    <name evidence="3" type="ORF">VHEMI06479</name>
</gene>
<evidence type="ECO:0000313" key="4">
    <source>
        <dbReference type="Proteomes" id="UP000039046"/>
    </source>
</evidence>
<dbReference type="STRING" id="1531966.A0A0A1T7F8"/>
<evidence type="ECO:0000259" key="2">
    <source>
        <dbReference type="PROSITE" id="PS50908"/>
    </source>
</evidence>
<dbReference type="PANTHER" id="PTHR12292">
    <property type="entry name" value="RWD DOMAIN-CONTAINING PROTEIN"/>
    <property type="match status" value="1"/>
</dbReference>
<dbReference type="HOGENOM" id="CLU_084528_0_1_1"/>
<feature type="domain" description="RWD" evidence="2">
    <location>
        <begin position="8"/>
        <end position="120"/>
    </location>
</feature>
<protein>
    <recommendedName>
        <fullName evidence="2">RWD domain-containing protein</fullName>
    </recommendedName>
</protein>
<dbReference type="PROSITE" id="PS50908">
    <property type="entry name" value="RWD"/>
    <property type="match status" value="1"/>
</dbReference>
<dbReference type="InterPro" id="IPR006575">
    <property type="entry name" value="RWD_dom"/>
</dbReference>
<organism evidence="3 4">
    <name type="scientific">[Torrubiella] hemipterigena</name>
    <dbReference type="NCBI Taxonomy" id="1531966"/>
    <lineage>
        <taxon>Eukaryota</taxon>
        <taxon>Fungi</taxon>
        <taxon>Dikarya</taxon>
        <taxon>Ascomycota</taxon>
        <taxon>Pezizomycotina</taxon>
        <taxon>Sordariomycetes</taxon>
        <taxon>Hypocreomycetidae</taxon>
        <taxon>Hypocreales</taxon>
        <taxon>Clavicipitaceae</taxon>
        <taxon>Clavicipitaceae incertae sedis</taxon>
        <taxon>'Torrubiella' clade</taxon>
    </lineage>
</organism>
<feature type="region of interest" description="Disordered" evidence="1">
    <location>
        <begin position="168"/>
        <end position="228"/>
    </location>
</feature>
<evidence type="ECO:0000313" key="3">
    <source>
        <dbReference type="EMBL" id="CEJ90719.1"/>
    </source>
</evidence>
<dbReference type="FunFam" id="3.10.110.10:FF:000075">
    <property type="entry name" value="RWD domain-containing protein (Gir2)"/>
    <property type="match status" value="1"/>
</dbReference>